<keyword evidence="1" id="KW-0175">Coiled coil</keyword>
<reference evidence="2 3" key="1">
    <citation type="submission" date="2014-06" db="EMBL/GenBank/DDBJ databases">
        <authorList>
            <person name="Swart Estienne"/>
        </authorList>
    </citation>
    <scope>NUCLEOTIDE SEQUENCE [LARGE SCALE GENOMIC DNA]</scope>
    <source>
        <strain evidence="2 3">130c</strain>
    </source>
</reference>
<protein>
    <submittedName>
        <fullName evidence="2">Uncharacterized protein</fullName>
    </submittedName>
</protein>
<keyword evidence="3" id="KW-1185">Reference proteome</keyword>
<evidence type="ECO:0000313" key="2">
    <source>
        <dbReference type="EMBL" id="CDW79721.1"/>
    </source>
</evidence>
<organism evidence="2 3">
    <name type="scientific">Stylonychia lemnae</name>
    <name type="common">Ciliate</name>
    <dbReference type="NCBI Taxonomy" id="5949"/>
    <lineage>
        <taxon>Eukaryota</taxon>
        <taxon>Sar</taxon>
        <taxon>Alveolata</taxon>
        <taxon>Ciliophora</taxon>
        <taxon>Intramacronucleata</taxon>
        <taxon>Spirotrichea</taxon>
        <taxon>Stichotrichia</taxon>
        <taxon>Sporadotrichida</taxon>
        <taxon>Oxytrichidae</taxon>
        <taxon>Stylonychinae</taxon>
        <taxon>Stylonychia</taxon>
    </lineage>
</organism>
<proteinExistence type="predicted"/>
<dbReference type="InParanoid" id="A0A078ACY6"/>
<dbReference type="AlphaFoldDB" id="A0A078ACY6"/>
<feature type="coiled-coil region" evidence="1">
    <location>
        <begin position="239"/>
        <end position="287"/>
    </location>
</feature>
<evidence type="ECO:0000313" key="3">
    <source>
        <dbReference type="Proteomes" id="UP000039865"/>
    </source>
</evidence>
<evidence type="ECO:0000256" key="1">
    <source>
        <dbReference type="SAM" id="Coils"/>
    </source>
</evidence>
<accession>A0A078ACY6</accession>
<gene>
    <name evidence="2" type="primary">Contig18140.g19284</name>
    <name evidence="2" type="ORF">STYLEM_8712</name>
</gene>
<dbReference type="EMBL" id="CCKQ01008282">
    <property type="protein sequence ID" value="CDW79721.1"/>
    <property type="molecule type" value="Genomic_DNA"/>
</dbReference>
<sequence length="312" mass="36592">MKSKAMDTFSLNQRMDMEKLQDCPKGCKIKAKYYCTNPTPCNGFRYFCESCAQKELSEGGHPHKVTSIIKVIRDCMNIEDAKKNEVEKLYVKFCENEHEHSKFIEFFEKGLIILPEYDRRKKLSDQIQSVRQLNDDFAKYFSSLEELCLDYKAQEIIDKIENEGVQFEEIYQELVQLKQFDQDLIWKYYSDVIQSDFSDQTLMSEFTEQNWNMYHNLCRRAQNEKIASLGQGASGIDRIGQLEAKFDKILQENENMKSENQQLKYTVSLLENQIALLNGTLKQIKIQLQEKNQVRQSRAGQRQNEISSLAET</sequence>
<name>A0A078ACY6_STYLE</name>
<dbReference type="Proteomes" id="UP000039865">
    <property type="component" value="Unassembled WGS sequence"/>
</dbReference>